<geneLocation type="plasmid" evidence="1 2">
    <name>pSRC3</name>
</geneLocation>
<dbReference type="PATRIC" id="fig|927704.6.peg.3407"/>
<dbReference type="HOGENOM" id="CLU_1980025_0_0_9"/>
<dbReference type="KEGG" id="sri:SELR_pSRC300930"/>
<dbReference type="EMBL" id="AP012300">
    <property type="protein sequence ID" value="BAL85166.1"/>
    <property type="molecule type" value="Genomic_DNA"/>
</dbReference>
<evidence type="ECO:0000313" key="1">
    <source>
        <dbReference type="EMBL" id="BAL85166.1"/>
    </source>
</evidence>
<evidence type="ECO:0000313" key="2">
    <source>
        <dbReference type="Proteomes" id="UP000007887"/>
    </source>
</evidence>
<dbReference type="CDD" id="cd14667">
    <property type="entry name" value="3D_containing_proteins"/>
    <property type="match status" value="1"/>
</dbReference>
<proteinExistence type="predicted"/>
<name>I0GWM9_SELRL</name>
<organism evidence="1 2">
    <name type="scientific">Selenomonas ruminantium subsp. lactilytica (strain NBRC 103574 / TAM6421)</name>
    <dbReference type="NCBI Taxonomy" id="927704"/>
    <lineage>
        <taxon>Bacteria</taxon>
        <taxon>Bacillati</taxon>
        <taxon>Bacillota</taxon>
        <taxon>Negativicutes</taxon>
        <taxon>Selenomonadales</taxon>
        <taxon>Selenomonadaceae</taxon>
        <taxon>Selenomonas</taxon>
    </lineage>
</organism>
<dbReference type="RefSeq" id="WP_014426184.1">
    <property type="nucleotide sequence ID" value="NC_017073.1"/>
</dbReference>
<accession>I0GWM9</accession>
<dbReference type="InterPro" id="IPR059180">
    <property type="entry name" value="3D_YorM"/>
</dbReference>
<dbReference type="OrthoDB" id="9798935at2"/>
<dbReference type="Proteomes" id="UP000007887">
    <property type="component" value="Plasmid pSRC3"/>
</dbReference>
<reference evidence="1 2" key="1">
    <citation type="submission" date="2011-10" db="EMBL/GenBank/DDBJ databases">
        <title>Whole genome sequence of Selenomonas ruminantium subsp. lactilytica TAM6421.</title>
        <authorList>
            <person name="Oguchi A."/>
            <person name="Ankai A."/>
            <person name="Kaneko J."/>
            <person name="Yamada-Narita S."/>
            <person name="Fukui S."/>
            <person name="Takahashi M."/>
            <person name="Onodera T."/>
            <person name="Kojima S."/>
            <person name="Fushimi T."/>
            <person name="Abe N."/>
            <person name="Kamio Y."/>
            <person name="Yamazaki S."/>
            <person name="Fujita N."/>
        </authorList>
    </citation>
    <scope>NUCLEOTIDE SEQUENCE [LARGE SCALE GENOMIC DNA]</scope>
    <source>
        <strain evidence="2">NBRC 103574 / TAM6421</strain>
        <plasmid evidence="1 2">pSRC3</plasmid>
    </source>
</reference>
<keyword evidence="1" id="KW-0614">Plasmid</keyword>
<dbReference type="AlphaFoldDB" id="I0GWM9"/>
<protein>
    <recommendedName>
        <fullName evidence="3">3D (Asp-Asp-Asp) domain-containing protein</fullName>
    </recommendedName>
</protein>
<sequence length="126" mass="13873">MMFIENPLAAPGNFYIPDTEIYATPEPPPPVVAEKKTKVITMNVSAYTVAEGNGDGLTASGVEGTPFYTCAADDLPFGTKLLIDGKIWVVQDRFGGDYENRIDLLMETTDQCLAWGRQWIPVEIIE</sequence>
<gene>
    <name evidence="1" type="ordered locus">SELR_pSRC300930</name>
</gene>
<evidence type="ECO:0008006" key="3">
    <source>
        <dbReference type="Google" id="ProtNLM"/>
    </source>
</evidence>